<evidence type="ECO:0000256" key="7">
    <source>
        <dbReference type="ARBA" id="ARBA00022723"/>
    </source>
</evidence>
<dbReference type="SUPFAM" id="SSF81342">
    <property type="entry name" value="Transmembrane di-heme cytochromes"/>
    <property type="match status" value="1"/>
</dbReference>
<dbReference type="InterPro" id="IPR016174">
    <property type="entry name" value="Di-haem_cyt_TM"/>
</dbReference>
<evidence type="ECO:0000259" key="13">
    <source>
        <dbReference type="Pfam" id="PF01292"/>
    </source>
</evidence>
<evidence type="ECO:0000313" key="14">
    <source>
        <dbReference type="EMBL" id="MEY6433773.1"/>
    </source>
</evidence>
<organism evidence="14 15">
    <name type="scientific">Thioalkalicoccus limnaeus</name>
    <dbReference type="NCBI Taxonomy" id="120681"/>
    <lineage>
        <taxon>Bacteria</taxon>
        <taxon>Pseudomonadati</taxon>
        <taxon>Pseudomonadota</taxon>
        <taxon>Gammaproteobacteria</taxon>
        <taxon>Chromatiales</taxon>
        <taxon>Chromatiaceae</taxon>
        <taxon>Thioalkalicoccus</taxon>
    </lineage>
</organism>
<evidence type="ECO:0000256" key="10">
    <source>
        <dbReference type="ARBA" id="ARBA00023004"/>
    </source>
</evidence>
<keyword evidence="9 12" id="KW-1133">Transmembrane helix</keyword>
<evidence type="ECO:0000256" key="8">
    <source>
        <dbReference type="ARBA" id="ARBA00022982"/>
    </source>
</evidence>
<evidence type="ECO:0000256" key="12">
    <source>
        <dbReference type="SAM" id="Phobius"/>
    </source>
</evidence>
<reference evidence="14 15" key="1">
    <citation type="submission" date="2024-05" db="EMBL/GenBank/DDBJ databases">
        <title>Genome Sequence and Characterization of the New Strain Purple Sulfur Bacterium of Genus Thioalkalicoccus.</title>
        <authorList>
            <person name="Bryantseva I.A."/>
            <person name="Kyndt J.A."/>
            <person name="Imhoff J.F."/>
        </authorList>
    </citation>
    <scope>NUCLEOTIDE SEQUENCE [LARGE SCALE GENOMIC DNA]</scope>
    <source>
        <strain evidence="14 15">Um2</strain>
    </source>
</reference>
<evidence type="ECO:0000256" key="9">
    <source>
        <dbReference type="ARBA" id="ARBA00022989"/>
    </source>
</evidence>
<evidence type="ECO:0000256" key="5">
    <source>
        <dbReference type="ARBA" id="ARBA00022617"/>
    </source>
</evidence>
<dbReference type="InterPro" id="IPR051542">
    <property type="entry name" value="Hydrogenase_cytochrome"/>
</dbReference>
<evidence type="ECO:0000256" key="6">
    <source>
        <dbReference type="ARBA" id="ARBA00022692"/>
    </source>
</evidence>
<evidence type="ECO:0000256" key="11">
    <source>
        <dbReference type="ARBA" id="ARBA00023136"/>
    </source>
</evidence>
<dbReference type="InterPro" id="IPR000516">
    <property type="entry name" value="Ni-dep_Hydgase_cyt-B"/>
</dbReference>
<dbReference type="PANTHER" id="PTHR30485:SF0">
    <property type="entry name" value="NI_FE-HYDROGENASE 1 B-TYPE CYTOCHROME SUBUNIT-RELATED"/>
    <property type="match status" value="1"/>
</dbReference>
<name>A0ABV4BGV8_9GAMM</name>
<dbReference type="NCBIfam" id="TIGR02125">
    <property type="entry name" value="CytB-hydogenase"/>
    <property type="match status" value="1"/>
</dbReference>
<evidence type="ECO:0000256" key="3">
    <source>
        <dbReference type="ARBA" id="ARBA00022448"/>
    </source>
</evidence>
<dbReference type="PRINTS" id="PR00161">
    <property type="entry name" value="NIHGNASECYTB"/>
</dbReference>
<keyword evidence="11 12" id="KW-0472">Membrane</keyword>
<feature type="transmembrane region" description="Helical" evidence="12">
    <location>
        <begin position="22"/>
        <end position="42"/>
    </location>
</feature>
<dbReference type="RefSeq" id="WP_369668160.1">
    <property type="nucleotide sequence ID" value="NZ_JBDKXB010000028.1"/>
</dbReference>
<gene>
    <name evidence="14" type="primary">cybH</name>
    <name evidence="14" type="ORF">ABC977_15315</name>
</gene>
<keyword evidence="5" id="KW-0349">Heme</keyword>
<proteinExistence type="inferred from homology"/>
<keyword evidence="7" id="KW-0479">Metal-binding</keyword>
<feature type="transmembrane region" description="Helical" evidence="12">
    <location>
        <begin position="130"/>
        <end position="154"/>
    </location>
</feature>
<dbReference type="Gene3D" id="1.20.950.20">
    <property type="entry name" value="Transmembrane di-heme cytochromes, Chain C"/>
    <property type="match status" value="1"/>
</dbReference>
<dbReference type="EMBL" id="JBDKXB010000028">
    <property type="protein sequence ID" value="MEY6433773.1"/>
    <property type="molecule type" value="Genomic_DNA"/>
</dbReference>
<keyword evidence="6 12" id="KW-0812">Transmembrane</keyword>
<evidence type="ECO:0000256" key="4">
    <source>
        <dbReference type="ARBA" id="ARBA00022475"/>
    </source>
</evidence>
<feature type="transmembrane region" description="Helical" evidence="12">
    <location>
        <begin position="187"/>
        <end position="204"/>
    </location>
</feature>
<dbReference type="Pfam" id="PF01292">
    <property type="entry name" value="Ni_hydr_CYTB"/>
    <property type="match status" value="1"/>
</dbReference>
<keyword evidence="10" id="KW-0408">Iron</keyword>
<accession>A0ABV4BGV8</accession>
<protein>
    <submittedName>
        <fullName evidence="14">Ni/Fe-hydrogenase, b-type cytochrome subunit</fullName>
    </submittedName>
</protein>
<comment type="caution">
    <text evidence="14">The sequence shown here is derived from an EMBL/GenBank/DDBJ whole genome shotgun (WGS) entry which is preliminary data.</text>
</comment>
<feature type="transmembrane region" description="Helical" evidence="12">
    <location>
        <begin position="62"/>
        <end position="82"/>
    </location>
</feature>
<dbReference type="PANTHER" id="PTHR30485">
    <property type="entry name" value="NI/FE-HYDROGENASE 1 B-TYPE CYTOCHROME SUBUNIT"/>
    <property type="match status" value="1"/>
</dbReference>
<sequence length="230" mass="26766">MPNGLPQVKQTAVYVYQAPLRAWHWINALAITILAITGYLIANPPPSLPGEASDHFLMGYIRFAHFATAYVFAVGFLFRIYWAFVGNRYARQLFTLPFWRASFWRELAHEVRWYAFLEKEPKKYVGHNPLAHLFMVTIITVGGLVMIVTGFALYSEQTGLGSWQDQLFGWVIPFVGQSQDVRMWHHWGMWIIVVFVMLHVYTAIREDIMSRQSLISTMISGWRMFKDDRP</sequence>
<dbReference type="InterPro" id="IPR011577">
    <property type="entry name" value="Cyt_b561_bac/Ni-Hgenase"/>
</dbReference>
<keyword evidence="15" id="KW-1185">Reference proteome</keyword>
<comment type="subcellular location">
    <subcellularLocation>
        <location evidence="1">Cell membrane</location>
        <topology evidence="1">Multi-pass membrane protein</topology>
    </subcellularLocation>
</comment>
<keyword evidence="8" id="KW-0249">Electron transport</keyword>
<comment type="similarity">
    <text evidence="2">Belongs to the HupC/HyaC/HydC family.</text>
</comment>
<evidence type="ECO:0000256" key="2">
    <source>
        <dbReference type="ARBA" id="ARBA00008622"/>
    </source>
</evidence>
<dbReference type="Proteomes" id="UP001564408">
    <property type="component" value="Unassembled WGS sequence"/>
</dbReference>
<evidence type="ECO:0000256" key="1">
    <source>
        <dbReference type="ARBA" id="ARBA00004651"/>
    </source>
</evidence>
<keyword evidence="3" id="KW-0813">Transport</keyword>
<evidence type="ECO:0000313" key="15">
    <source>
        <dbReference type="Proteomes" id="UP001564408"/>
    </source>
</evidence>
<feature type="domain" description="Cytochrome b561 bacterial/Ni-hydrogenase" evidence="13">
    <location>
        <begin position="15"/>
        <end position="221"/>
    </location>
</feature>
<keyword evidence="4" id="KW-1003">Cell membrane</keyword>